<comment type="function">
    <text evidence="4">Binds to the 23S rRNA.</text>
</comment>
<dbReference type="STRING" id="1817828.A2722_03625"/>
<dbReference type="AlphaFoldDB" id="A0A1F5PIR0"/>
<sequence>MILSLNKLGSKVKRKQRKVVGRGSGSGHGTYSGRGIKGQHARSGGSHVPGFEGGRTTIIMQTPKSRGKGFRTRQPEFEVVSLGDLNRFKDGDIVTLKSLRAAGLASDRPVKVVGGDKLSRKLDVRVAVTAKAREAIIKIGGTIPEPKAISSEEKKVTKQT</sequence>
<dbReference type="InterPro" id="IPR030878">
    <property type="entry name" value="Ribosomal_uL15"/>
</dbReference>
<accession>A0A1F5PIR0</accession>
<dbReference type="GO" id="GO:0003735">
    <property type="term" value="F:structural constituent of ribosome"/>
    <property type="evidence" value="ECO:0007669"/>
    <property type="project" value="InterPro"/>
</dbReference>
<dbReference type="Pfam" id="PF00828">
    <property type="entry name" value="Ribosomal_L27A"/>
    <property type="match status" value="1"/>
</dbReference>
<protein>
    <recommendedName>
        <fullName evidence="4">Large ribosomal subunit protein uL15</fullName>
    </recommendedName>
</protein>
<dbReference type="EMBL" id="MFEO01000017">
    <property type="protein sequence ID" value="OGE89749.1"/>
    <property type="molecule type" value="Genomic_DNA"/>
</dbReference>
<keyword evidence="2 4" id="KW-0689">Ribosomal protein</keyword>
<comment type="subunit">
    <text evidence="4">Part of the 50S ribosomal subunit.</text>
</comment>
<evidence type="ECO:0000256" key="2">
    <source>
        <dbReference type="ARBA" id="ARBA00022980"/>
    </source>
</evidence>
<evidence type="ECO:0000256" key="5">
    <source>
        <dbReference type="SAM" id="MobiDB-lite"/>
    </source>
</evidence>
<dbReference type="InterPro" id="IPR036227">
    <property type="entry name" value="Ribosomal_uL15/eL18_sf"/>
</dbReference>
<reference evidence="7 8" key="1">
    <citation type="journal article" date="2016" name="Nat. Commun.">
        <title>Thousands of microbial genomes shed light on interconnected biogeochemical processes in an aquifer system.</title>
        <authorList>
            <person name="Anantharaman K."/>
            <person name="Brown C.T."/>
            <person name="Hug L.A."/>
            <person name="Sharon I."/>
            <person name="Castelle C.J."/>
            <person name="Probst A.J."/>
            <person name="Thomas B.C."/>
            <person name="Singh A."/>
            <person name="Wilkins M.J."/>
            <person name="Karaoz U."/>
            <person name="Brodie E.L."/>
            <person name="Williams K.H."/>
            <person name="Hubbard S.S."/>
            <person name="Banfield J.F."/>
        </authorList>
    </citation>
    <scope>NUCLEOTIDE SEQUENCE [LARGE SCALE GENOMIC DNA]</scope>
</reference>
<evidence type="ECO:0000313" key="8">
    <source>
        <dbReference type="Proteomes" id="UP000178377"/>
    </source>
</evidence>
<feature type="compositionally biased region" description="Gly residues" evidence="5">
    <location>
        <begin position="22"/>
        <end position="36"/>
    </location>
</feature>
<evidence type="ECO:0000313" key="7">
    <source>
        <dbReference type="EMBL" id="OGE89749.1"/>
    </source>
</evidence>
<evidence type="ECO:0000256" key="1">
    <source>
        <dbReference type="ARBA" id="ARBA00007320"/>
    </source>
</evidence>
<evidence type="ECO:0000259" key="6">
    <source>
        <dbReference type="Pfam" id="PF00828"/>
    </source>
</evidence>
<dbReference type="Gene3D" id="3.100.10.10">
    <property type="match status" value="1"/>
</dbReference>
<evidence type="ECO:0000256" key="4">
    <source>
        <dbReference type="HAMAP-Rule" id="MF_01341"/>
    </source>
</evidence>
<dbReference type="InterPro" id="IPR005749">
    <property type="entry name" value="Ribosomal_uL15_bac-type"/>
</dbReference>
<dbReference type="GO" id="GO:0006412">
    <property type="term" value="P:translation"/>
    <property type="evidence" value="ECO:0007669"/>
    <property type="project" value="UniProtKB-UniRule"/>
</dbReference>
<keyword evidence="4" id="KW-0694">RNA-binding</keyword>
<name>A0A1F5PIR0_9BACT</name>
<dbReference type="HAMAP" id="MF_01341">
    <property type="entry name" value="Ribosomal_uL15"/>
    <property type="match status" value="1"/>
</dbReference>
<keyword evidence="4" id="KW-0699">rRNA-binding</keyword>
<dbReference type="NCBIfam" id="TIGR01071">
    <property type="entry name" value="rplO_bact"/>
    <property type="match status" value="1"/>
</dbReference>
<evidence type="ECO:0000256" key="3">
    <source>
        <dbReference type="ARBA" id="ARBA00023274"/>
    </source>
</evidence>
<dbReference type="PANTHER" id="PTHR12934">
    <property type="entry name" value="50S RIBOSOMAL PROTEIN L15"/>
    <property type="match status" value="1"/>
</dbReference>
<comment type="similarity">
    <text evidence="1 4">Belongs to the universal ribosomal protein uL15 family.</text>
</comment>
<dbReference type="PANTHER" id="PTHR12934:SF11">
    <property type="entry name" value="LARGE RIBOSOMAL SUBUNIT PROTEIN UL15M"/>
    <property type="match status" value="1"/>
</dbReference>
<comment type="caution">
    <text evidence="7">The sequence shown here is derived from an EMBL/GenBank/DDBJ whole genome shotgun (WGS) entry which is preliminary data.</text>
</comment>
<feature type="compositionally biased region" description="Basic residues" evidence="5">
    <location>
        <begin position="10"/>
        <end position="20"/>
    </location>
</feature>
<dbReference type="InterPro" id="IPR021131">
    <property type="entry name" value="Ribosomal_uL15/eL18"/>
</dbReference>
<proteinExistence type="inferred from homology"/>
<dbReference type="Proteomes" id="UP000178377">
    <property type="component" value="Unassembled WGS sequence"/>
</dbReference>
<organism evidence="7 8">
    <name type="scientific">Candidatus Doudnabacteria bacterium RIFCSPHIGHO2_01_FULL_50_11</name>
    <dbReference type="NCBI Taxonomy" id="1817828"/>
    <lineage>
        <taxon>Bacteria</taxon>
        <taxon>Candidatus Doudnaibacteriota</taxon>
    </lineage>
</organism>
<dbReference type="SUPFAM" id="SSF52080">
    <property type="entry name" value="Ribosomal proteins L15p and L18e"/>
    <property type="match status" value="1"/>
</dbReference>
<keyword evidence="3 4" id="KW-0687">Ribonucleoprotein</keyword>
<dbReference type="GO" id="GO:0019843">
    <property type="term" value="F:rRNA binding"/>
    <property type="evidence" value="ECO:0007669"/>
    <property type="project" value="UniProtKB-UniRule"/>
</dbReference>
<dbReference type="GO" id="GO:0015934">
    <property type="term" value="C:large ribosomal subunit"/>
    <property type="evidence" value="ECO:0007669"/>
    <property type="project" value="InterPro"/>
</dbReference>
<gene>
    <name evidence="4" type="primary">rplO</name>
    <name evidence="7" type="ORF">A2722_03625</name>
</gene>
<feature type="domain" description="Large ribosomal subunit protein uL15/eL18" evidence="6">
    <location>
        <begin position="80"/>
        <end position="143"/>
    </location>
</feature>
<feature type="region of interest" description="Disordered" evidence="5">
    <location>
        <begin position="1"/>
        <end position="72"/>
    </location>
</feature>